<evidence type="ECO:0000313" key="1">
    <source>
        <dbReference type="EMBL" id="CAD8147997.1"/>
    </source>
</evidence>
<keyword evidence="2" id="KW-1185">Reference proteome</keyword>
<organism evidence="1 2">
    <name type="scientific">Paramecium octaurelia</name>
    <dbReference type="NCBI Taxonomy" id="43137"/>
    <lineage>
        <taxon>Eukaryota</taxon>
        <taxon>Sar</taxon>
        <taxon>Alveolata</taxon>
        <taxon>Ciliophora</taxon>
        <taxon>Intramacronucleata</taxon>
        <taxon>Oligohymenophorea</taxon>
        <taxon>Peniculida</taxon>
        <taxon>Parameciidae</taxon>
        <taxon>Paramecium</taxon>
    </lineage>
</organism>
<accession>A0A8S1T8P7</accession>
<evidence type="ECO:0000313" key="2">
    <source>
        <dbReference type="Proteomes" id="UP000683925"/>
    </source>
</evidence>
<reference evidence="1" key="1">
    <citation type="submission" date="2021-01" db="EMBL/GenBank/DDBJ databases">
        <authorList>
            <consortium name="Genoscope - CEA"/>
            <person name="William W."/>
        </authorList>
    </citation>
    <scope>NUCLEOTIDE SEQUENCE</scope>
</reference>
<gene>
    <name evidence="1" type="ORF">POCTA_138.1.T0200304</name>
</gene>
<protein>
    <submittedName>
        <fullName evidence="1">Uncharacterized protein</fullName>
    </submittedName>
</protein>
<sequence>MMKLFSSTHQNLLRILKYYLPFLLINKKLQKTRDNDHYTKEFKTLVSKKQVRNLSSQLIYQQLKYLSNQSVYFSSVSFVTVISCSQNQTASQNTQSPKIVIGVESVEKQLLTTRWPAAISNFPSSNSCGDELILYKANDSICSELVMQYNQLQIYNITQFSYKYNSCYTQYESKQNVGFKAAKKVTAELVLQTLGNQQIVQTKFKLIQSVQETYMKLLTILTDEDVYPKSTKDPQPCKIKTIFFYSKLHQSTEQENSMCIPQ</sequence>
<comment type="caution">
    <text evidence="1">The sequence shown here is derived from an EMBL/GenBank/DDBJ whole genome shotgun (WGS) entry which is preliminary data.</text>
</comment>
<dbReference type="AlphaFoldDB" id="A0A8S1T8P7"/>
<dbReference type="EMBL" id="CAJJDP010000020">
    <property type="protein sequence ID" value="CAD8147997.1"/>
    <property type="molecule type" value="Genomic_DNA"/>
</dbReference>
<proteinExistence type="predicted"/>
<dbReference type="Proteomes" id="UP000683925">
    <property type="component" value="Unassembled WGS sequence"/>
</dbReference>
<name>A0A8S1T8P7_PAROT</name>